<dbReference type="EnsemblPlants" id="OB07G14470.1">
    <property type="protein sequence ID" value="OB07G14470.1"/>
    <property type="gene ID" value="OB07G14470"/>
</dbReference>
<evidence type="ECO:0000313" key="3">
    <source>
        <dbReference type="Proteomes" id="UP000006038"/>
    </source>
</evidence>
<evidence type="ECO:0000313" key="2">
    <source>
        <dbReference type="EnsemblPlants" id="OB07G14470.1"/>
    </source>
</evidence>
<keyword evidence="3" id="KW-1185">Reference proteome</keyword>
<name>J3MJ65_ORYBR</name>
<dbReference type="Proteomes" id="UP000006038">
    <property type="component" value="Chromosome 7"/>
</dbReference>
<protein>
    <submittedName>
        <fullName evidence="2">Uncharacterized protein</fullName>
    </submittedName>
</protein>
<dbReference type="Gramene" id="OB07G14470.1">
    <property type="protein sequence ID" value="OB07G14470.1"/>
    <property type="gene ID" value="OB07G14470"/>
</dbReference>
<dbReference type="HOGENOM" id="CLU_2744083_0_0_1"/>
<accession>J3MJ65</accession>
<organism evidence="2">
    <name type="scientific">Oryza brachyantha</name>
    <name type="common">malo sina</name>
    <dbReference type="NCBI Taxonomy" id="4533"/>
    <lineage>
        <taxon>Eukaryota</taxon>
        <taxon>Viridiplantae</taxon>
        <taxon>Streptophyta</taxon>
        <taxon>Embryophyta</taxon>
        <taxon>Tracheophyta</taxon>
        <taxon>Spermatophyta</taxon>
        <taxon>Magnoliopsida</taxon>
        <taxon>Liliopsida</taxon>
        <taxon>Poales</taxon>
        <taxon>Poaceae</taxon>
        <taxon>BOP clade</taxon>
        <taxon>Oryzoideae</taxon>
        <taxon>Oryzeae</taxon>
        <taxon>Oryzinae</taxon>
        <taxon>Oryza</taxon>
    </lineage>
</organism>
<feature type="region of interest" description="Disordered" evidence="1">
    <location>
        <begin position="23"/>
        <end position="47"/>
    </location>
</feature>
<reference evidence="2" key="2">
    <citation type="submission" date="2013-04" db="UniProtKB">
        <authorList>
            <consortium name="EnsemblPlants"/>
        </authorList>
    </citation>
    <scope>IDENTIFICATION</scope>
</reference>
<reference evidence="2" key="1">
    <citation type="journal article" date="2013" name="Nat. Commun.">
        <title>Whole-genome sequencing of Oryza brachyantha reveals mechanisms underlying Oryza genome evolution.</title>
        <authorList>
            <person name="Chen J."/>
            <person name="Huang Q."/>
            <person name="Gao D."/>
            <person name="Wang J."/>
            <person name="Lang Y."/>
            <person name="Liu T."/>
            <person name="Li B."/>
            <person name="Bai Z."/>
            <person name="Luis Goicoechea J."/>
            <person name="Liang C."/>
            <person name="Chen C."/>
            <person name="Zhang W."/>
            <person name="Sun S."/>
            <person name="Liao Y."/>
            <person name="Zhang X."/>
            <person name="Yang L."/>
            <person name="Song C."/>
            <person name="Wang M."/>
            <person name="Shi J."/>
            <person name="Liu G."/>
            <person name="Liu J."/>
            <person name="Zhou H."/>
            <person name="Zhou W."/>
            <person name="Yu Q."/>
            <person name="An N."/>
            <person name="Chen Y."/>
            <person name="Cai Q."/>
            <person name="Wang B."/>
            <person name="Liu B."/>
            <person name="Min J."/>
            <person name="Huang Y."/>
            <person name="Wu H."/>
            <person name="Li Z."/>
            <person name="Zhang Y."/>
            <person name="Yin Y."/>
            <person name="Song W."/>
            <person name="Jiang J."/>
            <person name="Jackson S.A."/>
            <person name="Wing R.A."/>
            <person name="Wang J."/>
            <person name="Chen M."/>
        </authorList>
    </citation>
    <scope>NUCLEOTIDE SEQUENCE [LARGE SCALE GENOMIC DNA]</scope>
    <source>
        <strain evidence="2">cv. IRGC 101232</strain>
    </source>
</reference>
<dbReference type="AlphaFoldDB" id="J3MJ65"/>
<sequence length="71" mass="6969">MSGAPPPANPAAGMRFVRLSGGGGKGFRHLRPPRRSPEEVGGGGGGGGAIGEEFGFLPALVVVIVAIPGGY</sequence>
<evidence type="ECO:0000256" key="1">
    <source>
        <dbReference type="SAM" id="MobiDB-lite"/>
    </source>
</evidence>
<proteinExistence type="predicted"/>